<evidence type="ECO:0000256" key="1">
    <source>
        <dbReference type="ARBA" id="ARBA00001164"/>
    </source>
</evidence>
<comment type="pathway">
    <text evidence="2 9">Amino-acid biosynthesis; L-tryptophan biosynthesis; L-tryptophan from chorismate: step 3/5.</text>
</comment>
<dbReference type="CDD" id="cd00405">
    <property type="entry name" value="PRAI"/>
    <property type="match status" value="1"/>
</dbReference>
<evidence type="ECO:0000256" key="8">
    <source>
        <dbReference type="ARBA" id="ARBA00023235"/>
    </source>
</evidence>
<keyword evidence="5 9" id="KW-0028">Amino-acid biosynthesis</keyword>
<dbReference type="UniPathway" id="UPA00035">
    <property type="reaction ID" value="UER00042"/>
</dbReference>
<organism evidence="11 12">
    <name type="scientific">Chitinophaga japonensis</name>
    <name type="common">Flexibacter japonensis</name>
    <dbReference type="NCBI Taxonomy" id="104662"/>
    <lineage>
        <taxon>Bacteria</taxon>
        <taxon>Pseudomonadati</taxon>
        <taxon>Bacteroidota</taxon>
        <taxon>Chitinophagia</taxon>
        <taxon>Chitinophagales</taxon>
        <taxon>Chitinophagaceae</taxon>
        <taxon>Chitinophaga</taxon>
    </lineage>
</organism>
<dbReference type="GO" id="GO:0004640">
    <property type="term" value="F:phosphoribosylanthranilate isomerase activity"/>
    <property type="evidence" value="ECO:0007669"/>
    <property type="project" value="UniProtKB-UniRule"/>
</dbReference>
<dbReference type="HAMAP" id="MF_00135">
    <property type="entry name" value="PRAI"/>
    <property type="match status" value="1"/>
</dbReference>
<dbReference type="PANTHER" id="PTHR42894:SF1">
    <property type="entry name" value="N-(5'-PHOSPHORIBOSYL)ANTHRANILATE ISOMERASE"/>
    <property type="match status" value="1"/>
</dbReference>
<dbReference type="Pfam" id="PF00697">
    <property type="entry name" value="PRAI"/>
    <property type="match status" value="1"/>
</dbReference>
<proteinExistence type="inferred from homology"/>
<keyword evidence="6 9" id="KW-0822">Tryptophan biosynthesis</keyword>
<evidence type="ECO:0000256" key="7">
    <source>
        <dbReference type="ARBA" id="ARBA00023141"/>
    </source>
</evidence>
<accession>A0A562T452</accession>
<dbReference type="InterPro" id="IPR011060">
    <property type="entry name" value="RibuloseP-bd_barrel"/>
</dbReference>
<evidence type="ECO:0000256" key="5">
    <source>
        <dbReference type="ARBA" id="ARBA00022605"/>
    </source>
</evidence>
<name>A0A562T452_CHIJA</name>
<dbReference type="InterPro" id="IPR013785">
    <property type="entry name" value="Aldolase_TIM"/>
</dbReference>
<keyword evidence="8 9" id="KW-0413">Isomerase</keyword>
<sequence>MNLKIKVCGITQAQDLQALVQYGVNYAGFIFYERSPRFAGNKLDARTVRETEGIQKVGVFVDADLPLVKRTIADYNLDMVQLHGNETPEYCAALQQLVPVIKAFRIGQDVNWQELAPWLPVSSYFLFDTAAAHAYGGTGLQFDWLLLESYPFDQPFFLSGGIGPEHAAIIAQLQLPALYAVDVNSRFETKPGIKALQKVQQFVEEIRHI</sequence>
<dbReference type="Proteomes" id="UP000316778">
    <property type="component" value="Unassembled WGS sequence"/>
</dbReference>
<comment type="caution">
    <text evidence="11">The sequence shown here is derived from an EMBL/GenBank/DDBJ whole genome shotgun (WGS) entry which is preliminary data.</text>
</comment>
<comment type="similarity">
    <text evidence="9">Belongs to the TrpF family.</text>
</comment>
<protein>
    <recommendedName>
        <fullName evidence="4 9">N-(5'-phosphoribosyl)anthranilate isomerase</fullName>
        <shortName evidence="9">PRAI</shortName>
        <ecNumber evidence="3 9">5.3.1.24</ecNumber>
    </recommendedName>
</protein>
<evidence type="ECO:0000259" key="10">
    <source>
        <dbReference type="Pfam" id="PF00697"/>
    </source>
</evidence>
<dbReference type="EMBL" id="VLLG01000003">
    <property type="protein sequence ID" value="TWI88321.1"/>
    <property type="molecule type" value="Genomic_DNA"/>
</dbReference>
<evidence type="ECO:0000313" key="11">
    <source>
        <dbReference type="EMBL" id="TWI88321.1"/>
    </source>
</evidence>
<evidence type="ECO:0000256" key="6">
    <source>
        <dbReference type="ARBA" id="ARBA00022822"/>
    </source>
</evidence>
<reference evidence="11 12" key="1">
    <citation type="journal article" date="2013" name="Stand. Genomic Sci.">
        <title>Genomic Encyclopedia of Type Strains, Phase I: The one thousand microbial genomes (KMG-I) project.</title>
        <authorList>
            <person name="Kyrpides N.C."/>
            <person name="Woyke T."/>
            <person name="Eisen J.A."/>
            <person name="Garrity G."/>
            <person name="Lilburn T.G."/>
            <person name="Beck B.J."/>
            <person name="Whitman W.B."/>
            <person name="Hugenholtz P."/>
            <person name="Klenk H.P."/>
        </authorList>
    </citation>
    <scope>NUCLEOTIDE SEQUENCE [LARGE SCALE GENOMIC DNA]</scope>
    <source>
        <strain evidence="11 12">DSM 13484</strain>
    </source>
</reference>
<evidence type="ECO:0000256" key="2">
    <source>
        <dbReference type="ARBA" id="ARBA00004664"/>
    </source>
</evidence>
<evidence type="ECO:0000256" key="4">
    <source>
        <dbReference type="ARBA" id="ARBA00022272"/>
    </source>
</evidence>
<keyword evidence="12" id="KW-1185">Reference proteome</keyword>
<dbReference type="SUPFAM" id="SSF51366">
    <property type="entry name" value="Ribulose-phoshate binding barrel"/>
    <property type="match status" value="1"/>
</dbReference>
<gene>
    <name evidence="9" type="primary">trpF</name>
    <name evidence="11" type="ORF">LX66_2406</name>
</gene>
<evidence type="ECO:0000256" key="9">
    <source>
        <dbReference type="HAMAP-Rule" id="MF_00135"/>
    </source>
</evidence>
<dbReference type="InterPro" id="IPR001240">
    <property type="entry name" value="PRAI_dom"/>
</dbReference>
<evidence type="ECO:0000256" key="3">
    <source>
        <dbReference type="ARBA" id="ARBA00012572"/>
    </source>
</evidence>
<evidence type="ECO:0000313" key="12">
    <source>
        <dbReference type="Proteomes" id="UP000316778"/>
    </source>
</evidence>
<dbReference type="InterPro" id="IPR044643">
    <property type="entry name" value="TrpF_fam"/>
</dbReference>
<keyword evidence="7 9" id="KW-0057">Aromatic amino acid biosynthesis</keyword>
<dbReference type="Gene3D" id="3.20.20.70">
    <property type="entry name" value="Aldolase class I"/>
    <property type="match status" value="1"/>
</dbReference>
<dbReference type="OrthoDB" id="9786954at2"/>
<dbReference type="GO" id="GO:0000162">
    <property type="term" value="P:L-tryptophan biosynthetic process"/>
    <property type="evidence" value="ECO:0007669"/>
    <property type="project" value="UniProtKB-UniRule"/>
</dbReference>
<dbReference type="EC" id="5.3.1.24" evidence="3 9"/>
<feature type="domain" description="N-(5'phosphoribosyl) anthranilate isomerase (PRAI)" evidence="10">
    <location>
        <begin position="6"/>
        <end position="204"/>
    </location>
</feature>
<dbReference type="AlphaFoldDB" id="A0A562T452"/>
<comment type="catalytic activity">
    <reaction evidence="1 9">
        <text>N-(5-phospho-beta-D-ribosyl)anthranilate = 1-(2-carboxyphenylamino)-1-deoxy-D-ribulose 5-phosphate</text>
        <dbReference type="Rhea" id="RHEA:21540"/>
        <dbReference type="ChEBI" id="CHEBI:18277"/>
        <dbReference type="ChEBI" id="CHEBI:58613"/>
        <dbReference type="EC" id="5.3.1.24"/>
    </reaction>
</comment>
<dbReference type="PANTHER" id="PTHR42894">
    <property type="entry name" value="N-(5'-PHOSPHORIBOSYL)ANTHRANILATE ISOMERASE"/>
    <property type="match status" value="1"/>
</dbReference>
<dbReference type="RefSeq" id="WP_145713485.1">
    <property type="nucleotide sequence ID" value="NZ_BAAAFY010000001.1"/>
</dbReference>